<feature type="non-terminal residue" evidence="1">
    <location>
        <position position="1"/>
    </location>
</feature>
<dbReference type="Gene3D" id="3.30.70.1230">
    <property type="entry name" value="Nucleotide cyclase"/>
    <property type="match status" value="1"/>
</dbReference>
<accession>X1FRA8</accession>
<sequence length="75" mass="8082">ITPKVRIGLSLGEVIFADGQMTGEGVVLAQRVEQLAEPGGLCITGAIHEALPQHMPFDQESLGEQRVKGFEEPVR</sequence>
<reference evidence="1" key="1">
    <citation type="journal article" date="2014" name="Front. Microbiol.">
        <title>High frequency of phylogenetically diverse reductive dehalogenase-homologous genes in deep subseafloor sedimentary metagenomes.</title>
        <authorList>
            <person name="Kawai M."/>
            <person name="Futagami T."/>
            <person name="Toyoda A."/>
            <person name="Takaki Y."/>
            <person name="Nishi S."/>
            <person name="Hori S."/>
            <person name="Arai W."/>
            <person name="Tsubouchi T."/>
            <person name="Morono Y."/>
            <person name="Uchiyama I."/>
            <person name="Ito T."/>
            <person name="Fujiyama A."/>
            <person name="Inagaki F."/>
            <person name="Takami H."/>
        </authorList>
    </citation>
    <scope>NUCLEOTIDE SEQUENCE</scope>
    <source>
        <strain evidence="1">Expedition CK06-06</strain>
    </source>
</reference>
<proteinExistence type="predicted"/>
<comment type="caution">
    <text evidence="1">The sequence shown here is derived from an EMBL/GenBank/DDBJ whole genome shotgun (WGS) entry which is preliminary data.</text>
</comment>
<evidence type="ECO:0008006" key="2">
    <source>
        <dbReference type="Google" id="ProtNLM"/>
    </source>
</evidence>
<protein>
    <recommendedName>
        <fullName evidence="2">Guanylate cyclase domain-containing protein</fullName>
    </recommendedName>
</protein>
<dbReference type="EMBL" id="BART01041116">
    <property type="protein sequence ID" value="GAH23303.1"/>
    <property type="molecule type" value="Genomic_DNA"/>
</dbReference>
<name>X1FRA8_9ZZZZ</name>
<feature type="non-terminal residue" evidence="1">
    <location>
        <position position="75"/>
    </location>
</feature>
<gene>
    <name evidence="1" type="ORF">S01H4_66408</name>
</gene>
<dbReference type="AlphaFoldDB" id="X1FRA8"/>
<dbReference type="InterPro" id="IPR029787">
    <property type="entry name" value="Nucleotide_cyclase"/>
</dbReference>
<dbReference type="SUPFAM" id="SSF55073">
    <property type="entry name" value="Nucleotide cyclase"/>
    <property type="match status" value="1"/>
</dbReference>
<evidence type="ECO:0000313" key="1">
    <source>
        <dbReference type="EMBL" id="GAH23303.1"/>
    </source>
</evidence>
<organism evidence="1">
    <name type="scientific">marine sediment metagenome</name>
    <dbReference type="NCBI Taxonomy" id="412755"/>
    <lineage>
        <taxon>unclassified sequences</taxon>
        <taxon>metagenomes</taxon>
        <taxon>ecological metagenomes</taxon>
    </lineage>
</organism>